<evidence type="ECO:0000313" key="1">
    <source>
        <dbReference type="EMBL" id="KIM19940.1"/>
    </source>
</evidence>
<reference evidence="1 2" key="1">
    <citation type="submission" date="2014-04" db="EMBL/GenBank/DDBJ databases">
        <authorList>
            <consortium name="DOE Joint Genome Institute"/>
            <person name="Kuo A."/>
            <person name="Zuccaro A."/>
            <person name="Kohler A."/>
            <person name="Nagy L.G."/>
            <person name="Floudas D."/>
            <person name="Copeland A."/>
            <person name="Barry K.W."/>
            <person name="Cichocki N."/>
            <person name="Veneault-Fourrey C."/>
            <person name="LaButti K."/>
            <person name="Lindquist E.A."/>
            <person name="Lipzen A."/>
            <person name="Lundell T."/>
            <person name="Morin E."/>
            <person name="Murat C."/>
            <person name="Sun H."/>
            <person name="Tunlid A."/>
            <person name="Henrissat B."/>
            <person name="Grigoriev I.V."/>
            <person name="Hibbett D.S."/>
            <person name="Martin F."/>
            <person name="Nordberg H.P."/>
            <person name="Cantor M.N."/>
            <person name="Hua S.X."/>
        </authorList>
    </citation>
    <scope>NUCLEOTIDE SEQUENCE [LARGE SCALE GENOMIC DNA]</scope>
    <source>
        <strain evidence="1 2">MAFF 305830</strain>
    </source>
</reference>
<reference evidence="2" key="2">
    <citation type="submission" date="2015-01" db="EMBL/GenBank/DDBJ databases">
        <title>Evolutionary Origins and Diversification of the Mycorrhizal Mutualists.</title>
        <authorList>
            <consortium name="DOE Joint Genome Institute"/>
            <consortium name="Mycorrhizal Genomics Consortium"/>
            <person name="Kohler A."/>
            <person name="Kuo A."/>
            <person name="Nagy L.G."/>
            <person name="Floudas D."/>
            <person name="Copeland A."/>
            <person name="Barry K.W."/>
            <person name="Cichocki N."/>
            <person name="Veneault-Fourrey C."/>
            <person name="LaButti K."/>
            <person name="Lindquist E.A."/>
            <person name="Lipzen A."/>
            <person name="Lundell T."/>
            <person name="Morin E."/>
            <person name="Murat C."/>
            <person name="Riley R."/>
            <person name="Ohm R."/>
            <person name="Sun H."/>
            <person name="Tunlid A."/>
            <person name="Henrissat B."/>
            <person name="Grigoriev I.V."/>
            <person name="Hibbett D.S."/>
            <person name="Martin F."/>
        </authorList>
    </citation>
    <scope>NUCLEOTIDE SEQUENCE [LARGE SCALE GENOMIC DNA]</scope>
    <source>
        <strain evidence="2">MAFF 305830</strain>
    </source>
</reference>
<name>A0A0C3A5I6_SERVB</name>
<protein>
    <submittedName>
        <fullName evidence="1">Uncharacterized protein</fullName>
    </submittedName>
</protein>
<keyword evidence="2" id="KW-1185">Reference proteome</keyword>
<sequence>MATQCSLLVTADLLPSSVVTKVRYNSQKRINFDEEHSVVHSCLTKTTASTAARVSLPRGAFASSPITSKNSFFGYFYELSYALAAQGRSGAPPKLSAQRVSPLGLLPILSQITSCCRNQLTLVSTFFRLQTNRALQFHDSSNARHPATKLIRWPRPWLAYSI</sequence>
<gene>
    <name evidence="1" type="ORF">M408DRAFT_168853</name>
</gene>
<dbReference type="Proteomes" id="UP000054097">
    <property type="component" value="Unassembled WGS sequence"/>
</dbReference>
<accession>A0A0C3A5I6</accession>
<dbReference type="HOGENOM" id="CLU_1636440_0_0_1"/>
<organism evidence="1 2">
    <name type="scientific">Serendipita vermifera MAFF 305830</name>
    <dbReference type="NCBI Taxonomy" id="933852"/>
    <lineage>
        <taxon>Eukaryota</taxon>
        <taxon>Fungi</taxon>
        <taxon>Dikarya</taxon>
        <taxon>Basidiomycota</taxon>
        <taxon>Agaricomycotina</taxon>
        <taxon>Agaricomycetes</taxon>
        <taxon>Sebacinales</taxon>
        <taxon>Serendipitaceae</taxon>
        <taxon>Serendipita</taxon>
    </lineage>
</organism>
<dbReference type="EMBL" id="KN824504">
    <property type="protein sequence ID" value="KIM19940.1"/>
    <property type="molecule type" value="Genomic_DNA"/>
</dbReference>
<dbReference type="AlphaFoldDB" id="A0A0C3A5I6"/>
<evidence type="ECO:0000313" key="2">
    <source>
        <dbReference type="Proteomes" id="UP000054097"/>
    </source>
</evidence>
<proteinExistence type="predicted"/>